<proteinExistence type="inferred from homology"/>
<keyword evidence="8" id="KW-1185">Reference proteome</keyword>
<name>Q65UJ7_MANSM</name>
<dbReference type="HOGENOM" id="CLU_070764_0_2_6"/>
<dbReference type="Proteomes" id="UP000000607">
    <property type="component" value="Chromosome"/>
</dbReference>
<dbReference type="InterPro" id="IPR016446">
    <property type="entry name" value="Flavin_OxRdtase_Frp"/>
</dbReference>
<sequence>MFFSIIAIGVIYQTAYQEVIMSEKNFIETLLSHRSIRQFKSQQIAPDIIEQLVDVARFASSSNHLQCISIVRVMQPQLRHELMLCASGQAYVESAAEFWVFCADFNKHKQICPEAQLDYTEVMLIGAVDAGIMAQNVLAAAENLGLGGVYIGSIRNQIEKVGELLNLPEYVVPLFGMCLGYPDQNPPLKPRLPQELMFFENQYRPLDKEMLNDYDKEVAEYYKKRSQADMDWSRNVVKTLGKPVRPQVLGYLQKQGFVKK</sequence>
<feature type="domain" description="Nitroreductase" evidence="6">
    <location>
        <begin position="32"/>
        <end position="181"/>
    </location>
</feature>
<reference evidence="7 8" key="1">
    <citation type="journal article" date="2004" name="Nat. Biotechnol.">
        <title>The genome sequence of the capnophilic rumen bacterium Mannheimia succiniciproducens.</title>
        <authorList>
            <person name="Hong S.H."/>
            <person name="Kim J.S."/>
            <person name="Lee S.Y."/>
            <person name="In Y.H."/>
            <person name="Choi S.S."/>
            <person name="Rih J.-K."/>
            <person name="Kim C.H."/>
            <person name="Jeong H."/>
            <person name="Hur C.G."/>
            <person name="Kim J.J."/>
        </authorList>
    </citation>
    <scope>NUCLEOTIDE SEQUENCE [LARGE SCALE GENOMIC DNA]</scope>
    <source>
        <strain evidence="8">KCTC 0769BP / MBEL55E</strain>
    </source>
</reference>
<evidence type="ECO:0000256" key="1">
    <source>
        <dbReference type="ARBA" id="ARBA00008366"/>
    </source>
</evidence>
<dbReference type="EMBL" id="AE016827">
    <property type="protein sequence ID" value="AAU37363.1"/>
    <property type="molecule type" value="Genomic_DNA"/>
</dbReference>
<organism evidence="7 8">
    <name type="scientific">Mannheimia succiniciproducens (strain KCTC 0769BP / MBEL55E)</name>
    <dbReference type="NCBI Taxonomy" id="221988"/>
    <lineage>
        <taxon>Bacteria</taxon>
        <taxon>Pseudomonadati</taxon>
        <taxon>Pseudomonadota</taxon>
        <taxon>Gammaproteobacteria</taxon>
        <taxon>Pasteurellales</taxon>
        <taxon>Pasteurellaceae</taxon>
        <taxon>Basfia</taxon>
    </lineage>
</organism>
<keyword evidence="5" id="KW-0521">NADP</keyword>
<dbReference type="PANTHER" id="PTHR43425:SF2">
    <property type="entry name" value="OXYGEN-INSENSITIVE NADPH NITROREDUCTASE"/>
    <property type="match status" value="1"/>
</dbReference>
<keyword evidence="2 5" id="KW-0285">Flavoprotein</keyword>
<dbReference type="AlphaFoldDB" id="Q65UJ7"/>
<accession>Q65UJ7</accession>
<dbReference type="NCBIfam" id="NF008033">
    <property type="entry name" value="PRK10765.1"/>
    <property type="match status" value="1"/>
</dbReference>
<dbReference type="Gene3D" id="3.40.109.10">
    <property type="entry name" value="NADH Oxidase"/>
    <property type="match status" value="1"/>
</dbReference>
<dbReference type="Pfam" id="PF00881">
    <property type="entry name" value="Nitroreductase"/>
    <property type="match status" value="1"/>
</dbReference>
<dbReference type="STRING" id="221988.MS0756"/>
<dbReference type="SUPFAM" id="SSF55469">
    <property type="entry name" value="FMN-dependent nitroreductase-like"/>
    <property type="match status" value="1"/>
</dbReference>
<comment type="similarity">
    <text evidence="1 5">Belongs to the flavin oxidoreductase frp family.</text>
</comment>
<dbReference type="KEGG" id="msu:MS0756"/>
<dbReference type="PIRSF" id="PIRSF005426">
    <property type="entry name" value="Frp"/>
    <property type="match status" value="1"/>
</dbReference>
<protein>
    <submittedName>
        <fullName evidence="7">NfnB protein</fullName>
    </submittedName>
</protein>
<gene>
    <name evidence="7" type="primary">nfnB</name>
    <name evidence="7" type="ordered locus">MS0756</name>
</gene>
<evidence type="ECO:0000256" key="3">
    <source>
        <dbReference type="ARBA" id="ARBA00022643"/>
    </source>
</evidence>
<dbReference type="CDD" id="cd02146">
    <property type="entry name" value="NfsA-like"/>
    <property type="match status" value="1"/>
</dbReference>
<evidence type="ECO:0000259" key="6">
    <source>
        <dbReference type="Pfam" id="PF00881"/>
    </source>
</evidence>
<evidence type="ECO:0000313" key="8">
    <source>
        <dbReference type="Proteomes" id="UP000000607"/>
    </source>
</evidence>
<dbReference type="GO" id="GO:0016491">
    <property type="term" value="F:oxidoreductase activity"/>
    <property type="evidence" value="ECO:0007669"/>
    <property type="project" value="UniProtKB-UniRule"/>
</dbReference>
<evidence type="ECO:0000256" key="2">
    <source>
        <dbReference type="ARBA" id="ARBA00022630"/>
    </source>
</evidence>
<evidence type="ECO:0000313" key="7">
    <source>
        <dbReference type="EMBL" id="AAU37363.1"/>
    </source>
</evidence>
<dbReference type="PANTHER" id="PTHR43425">
    <property type="entry name" value="OXYGEN-INSENSITIVE NADPH NITROREDUCTASE"/>
    <property type="match status" value="1"/>
</dbReference>
<dbReference type="eggNOG" id="COG0778">
    <property type="taxonomic scope" value="Bacteria"/>
</dbReference>
<dbReference type="InterPro" id="IPR029479">
    <property type="entry name" value="Nitroreductase"/>
</dbReference>
<keyword evidence="3 5" id="KW-0288">FMN</keyword>
<dbReference type="InterPro" id="IPR000415">
    <property type="entry name" value="Nitroreductase-like"/>
</dbReference>
<evidence type="ECO:0000256" key="5">
    <source>
        <dbReference type="PIRNR" id="PIRNR005426"/>
    </source>
</evidence>
<evidence type="ECO:0000256" key="4">
    <source>
        <dbReference type="ARBA" id="ARBA00023002"/>
    </source>
</evidence>
<keyword evidence="4 5" id="KW-0560">Oxidoreductase</keyword>